<sequence length="56" mass="5796">MRVPATRYSGPVIPSTAVSGSGTEKAVKYWGTSASACRTYSWTLALSDGSPDAGGW</sequence>
<dbReference type="Proteomes" id="UP000199645">
    <property type="component" value="Unassembled WGS sequence"/>
</dbReference>
<gene>
    <name evidence="1" type="ORF">SAMN05421541_105491</name>
</gene>
<dbReference type="AlphaFoldDB" id="A0A1I2FMF1"/>
<evidence type="ECO:0000313" key="2">
    <source>
        <dbReference type="Proteomes" id="UP000199645"/>
    </source>
</evidence>
<name>A0A1I2FMF1_9ACTN</name>
<evidence type="ECO:0000313" key="1">
    <source>
        <dbReference type="EMBL" id="SFF05958.1"/>
    </source>
</evidence>
<protein>
    <submittedName>
        <fullName evidence="1">Uncharacterized protein</fullName>
    </submittedName>
</protein>
<reference evidence="1 2" key="1">
    <citation type="submission" date="2016-10" db="EMBL/GenBank/DDBJ databases">
        <authorList>
            <person name="de Groot N.N."/>
        </authorList>
    </citation>
    <scope>NUCLEOTIDE SEQUENCE [LARGE SCALE GENOMIC DNA]</scope>
    <source>
        <strain evidence="1 2">DSM 43019</strain>
    </source>
</reference>
<dbReference type="EMBL" id="FONV01000005">
    <property type="protein sequence ID" value="SFF05958.1"/>
    <property type="molecule type" value="Genomic_DNA"/>
</dbReference>
<organism evidence="1 2">
    <name type="scientific">Actinoplanes philippinensis</name>
    <dbReference type="NCBI Taxonomy" id="35752"/>
    <lineage>
        <taxon>Bacteria</taxon>
        <taxon>Bacillati</taxon>
        <taxon>Actinomycetota</taxon>
        <taxon>Actinomycetes</taxon>
        <taxon>Micromonosporales</taxon>
        <taxon>Micromonosporaceae</taxon>
        <taxon>Actinoplanes</taxon>
    </lineage>
</organism>
<proteinExistence type="predicted"/>
<keyword evidence="2" id="KW-1185">Reference proteome</keyword>
<accession>A0A1I2FMF1</accession>